<dbReference type="AlphaFoldDB" id="A0A2V4NW24"/>
<protein>
    <submittedName>
        <fullName evidence="1">Uncharacterized protein</fullName>
    </submittedName>
</protein>
<comment type="caution">
    <text evidence="1">The sequence shown here is derived from an EMBL/GenBank/DDBJ whole genome shotgun (WGS) entry which is preliminary data.</text>
</comment>
<sequence length="81" mass="8399">MTTEVRRTVAITTEDAAAAARAPFSAARLLAQLPAGWASGCTVADGRVELSCRPAELAAVRAAVTAALADPALHDWQLTPR</sequence>
<proteinExistence type="predicted"/>
<organism evidence="1 2">
    <name type="scientific">Streptomyces tateyamensis</name>
    <dbReference type="NCBI Taxonomy" id="565073"/>
    <lineage>
        <taxon>Bacteria</taxon>
        <taxon>Bacillati</taxon>
        <taxon>Actinomycetota</taxon>
        <taxon>Actinomycetes</taxon>
        <taxon>Kitasatosporales</taxon>
        <taxon>Streptomycetaceae</taxon>
        <taxon>Streptomyces</taxon>
    </lineage>
</organism>
<dbReference type="EMBL" id="PYBW01000105">
    <property type="protein sequence ID" value="PYC72356.1"/>
    <property type="molecule type" value="Genomic_DNA"/>
</dbReference>
<keyword evidence="2" id="KW-1185">Reference proteome</keyword>
<accession>A0A2V4NW24</accession>
<evidence type="ECO:0000313" key="1">
    <source>
        <dbReference type="EMBL" id="PYC72356.1"/>
    </source>
</evidence>
<evidence type="ECO:0000313" key="2">
    <source>
        <dbReference type="Proteomes" id="UP000248039"/>
    </source>
</evidence>
<gene>
    <name evidence="1" type="ORF">C7C46_25655</name>
</gene>
<reference evidence="1 2" key="1">
    <citation type="submission" date="2018-03" db="EMBL/GenBank/DDBJ databases">
        <title>Bioinformatic expansion and discovery of thiopeptide antibiotics.</title>
        <authorList>
            <person name="Schwalen C.J."/>
            <person name="Hudson G.A."/>
            <person name="Mitchell D.A."/>
        </authorList>
    </citation>
    <scope>NUCLEOTIDE SEQUENCE [LARGE SCALE GENOMIC DNA]</scope>
    <source>
        <strain evidence="1 2">ATCC 21389</strain>
    </source>
</reference>
<dbReference type="RefSeq" id="WP_110672294.1">
    <property type="nucleotide sequence ID" value="NZ_PYBW01000105.1"/>
</dbReference>
<name>A0A2V4NW24_9ACTN</name>
<dbReference type="Proteomes" id="UP000248039">
    <property type="component" value="Unassembled WGS sequence"/>
</dbReference>